<gene>
    <name evidence="2" type="ORF">CYMTET_31989</name>
</gene>
<comment type="caution">
    <text evidence="2">The sequence shown here is derived from an EMBL/GenBank/DDBJ whole genome shotgun (WGS) entry which is preliminary data.</text>
</comment>
<dbReference type="EMBL" id="LGRX02019093">
    <property type="protein sequence ID" value="KAK3258992.1"/>
    <property type="molecule type" value="Genomic_DNA"/>
</dbReference>
<name>A0AAE0KSC3_9CHLO</name>
<evidence type="ECO:0000256" key="1">
    <source>
        <dbReference type="SAM" id="MobiDB-lite"/>
    </source>
</evidence>
<sequence>MSTFPVRVEEMETRGKAEAGAGNAGRYAGPQWDALSREQLRKKLVKLQCVEHFSGVKPYPERPKNLEFDDMPMLYYM</sequence>
<dbReference type="AlphaFoldDB" id="A0AAE0KSC3"/>
<organism evidence="2 3">
    <name type="scientific">Cymbomonas tetramitiformis</name>
    <dbReference type="NCBI Taxonomy" id="36881"/>
    <lineage>
        <taxon>Eukaryota</taxon>
        <taxon>Viridiplantae</taxon>
        <taxon>Chlorophyta</taxon>
        <taxon>Pyramimonadophyceae</taxon>
        <taxon>Pyramimonadales</taxon>
        <taxon>Pyramimonadaceae</taxon>
        <taxon>Cymbomonas</taxon>
    </lineage>
</organism>
<protein>
    <submittedName>
        <fullName evidence="2">Uncharacterized protein</fullName>
    </submittedName>
</protein>
<evidence type="ECO:0000313" key="2">
    <source>
        <dbReference type="EMBL" id="KAK3258992.1"/>
    </source>
</evidence>
<proteinExistence type="predicted"/>
<evidence type="ECO:0000313" key="3">
    <source>
        <dbReference type="Proteomes" id="UP001190700"/>
    </source>
</evidence>
<keyword evidence="3" id="KW-1185">Reference proteome</keyword>
<feature type="compositionally biased region" description="Basic and acidic residues" evidence="1">
    <location>
        <begin position="7"/>
        <end position="17"/>
    </location>
</feature>
<reference evidence="2 3" key="1">
    <citation type="journal article" date="2015" name="Genome Biol. Evol.">
        <title>Comparative Genomics of a Bacterivorous Green Alga Reveals Evolutionary Causalities and Consequences of Phago-Mixotrophic Mode of Nutrition.</title>
        <authorList>
            <person name="Burns J.A."/>
            <person name="Paasch A."/>
            <person name="Narechania A."/>
            <person name="Kim E."/>
        </authorList>
    </citation>
    <scope>NUCLEOTIDE SEQUENCE [LARGE SCALE GENOMIC DNA]</scope>
    <source>
        <strain evidence="2 3">PLY_AMNH</strain>
    </source>
</reference>
<feature type="region of interest" description="Disordered" evidence="1">
    <location>
        <begin position="1"/>
        <end position="28"/>
    </location>
</feature>
<accession>A0AAE0KSC3</accession>
<dbReference type="Proteomes" id="UP001190700">
    <property type="component" value="Unassembled WGS sequence"/>
</dbReference>